<feature type="region of interest" description="Disordered" evidence="1">
    <location>
        <begin position="1"/>
        <end position="38"/>
    </location>
</feature>
<reference evidence="2" key="1">
    <citation type="journal article" date="2023" name="G3 (Bethesda)">
        <title>A reference genome for the long-term kleptoplast-retaining sea slug Elysia crispata morphotype clarki.</title>
        <authorList>
            <person name="Eastman K.E."/>
            <person name="Pendleton A.L."/>
            <person name="Shaikh M.A."/>
            <person name="Suttiyut T."/>
            <person name="Ogas R."/>
            <person name="Tomko P."/>
            <person name="Gavelis G."/>
            <person name="Widhalm J.R."/>
            <person name="Wisecaver J.H."/>
        </authorList>
    </citation>
    <scope>NUCLEOTIDE SEQUENCE</scope>
    <source>
        <strain evidence="2">ECLA1</strain>
    </source>
</reference>
<protein>
    <submittedName>
        <fullName evidence="2">Uncharacterized protein</fullName>
    </submittedName>
</protein>
<evidence type="ECO:0000313" key="3">
    <source>
        <dbReference type="Proteomes" id="UP001283361"/>
    </source>
</evidence>
<sequence length="111" mass="12921">MLSKERLNTAQNDKENGNQLKTENCPKGHRNQHCPKKDSTEIVDTVINGAREMVDTVINGVQRNSGYCNQWCPEKWWIMKSMLPEKYWILKPMMSREIVDTDSMAQRNIGH</sequence>
<comment type="caution">
    <text evidence="2">The sequence shown here is derived from an EMBL/GenBank/DDBJ whole genome shotgun (WGS) entry which is preliminary data.</text>
</comment>
<evidence type="ECO:0000256" key="1">
    <source>
        <dbReference type="SAM" id="MobiDB-lite"/>
    </source>
</evidence>
<gene>
    <name evidence="2" type="ORF">RRG08_026626</name>
</gene>
<keyword evidence="3" id="KW-1185">Reference proteome</keyword>
<feature type="compositionally biased region" description="Basic and acidic residues" evidence="1">
    <location>
        <begin position="1"/>
        <end position="16"/>
    </location>
</feature>
<dbReference type="Proteomes" id="UP001283361">
    <property type="component" value="Unassembled WGS sequence"/>
</dbReference>
<dbReference type="EMBL" id="JAWDGP010000883">
    <property type="protein sequence ID" value="KAK3796369.1"/>
    <property type="molecule type" value="Genomic_DNA"/>
</dbReference>
<organism evidence="2 3">
    <name type="scientific">Elysia crispata</name>
    <name type="common">lettuce slug</name>
    <dbReference type="NCBI Taxonomy" id="231223"/>
    <lineage>
        <taxon>Eukaryota</taxon>
        <taxon>Metazoa</taxon>
        <taxon>Spiralia</taxon>
        <taxon>Lophotrochozoa</taxon>
        <taxon>Mollusca</taxon>
        <taxon>Gastropoda</taxon>
        <taxon>Heterobranchia</taxon>
        <taxon>Euthyneura</taxon>
        <taxon>Panpulmonata</taxon>
        <taxon>Sacoglossa</taxon>
        <taxon>Placobranchoidea</taxon>
        <taxon>Plakobranchidae</taxon>
        <taxon>Elysia</taxon>
    </lineage>
</organism>
<proteinExistence type="predicted"/>
<name>A0AAE1AZ77_9GAST</name>
<dbReference type="AlphaFoldDB" id="A0AAE1AZ77"/>
<accession>A0AAE1AZ77</accession>
<evidence type="ECO:0000313" key="2">
    <source>
        <dbReference type="EMBL" id="KAK3796369.1"/>
    </source>
</evidence>